<name>A0A1G2H2G5_9BACT</name>
<evidence type="ECO:0008006" key="4">
    <source>
        <dbReference type="Google" id="ProtNLM"/>
    </source>
</evidence>
<evidence type="ECO:0000256" key="1">
    <source>
        <dbReference type="SAM" id="Phobius"/>
    </source>
</evidence>
<evidence type="ECO:0000313" key="3">
    <source>
        <dbReference type="Proteomes" id="UP000178186"/>
    </source>
</evidence>
<evidence type="ECO:0000313" key="2">
    <source>
        <dbReference type="EMBL" id="OGZ56431.1"/>
    </source>
</evidence>
<dbReference type="EMBL" id="MHNY01000012">
    <property type="protein sequence ID" value="OGZ56431.1"/>
    <property type="molecule type" value="Genomic_DNA"/>
</dbReference>
<reference evidence="2 3" key="1">
    <citation type="journal article" date="2016" name="Nat. Commun.">
        <title>Thousands of microbial genomes shed light on interconnected biogeochemical processes in an aquifer system.</title>
        <authorList>
            <person name="Anantharaman K."/>
            <person name="Brown C.T."/>
            <person name="Hug L.A."/>
            <person name="Sharon I."/>
            <person name="Castelle C.J."/>
            <person name="Probst A.J."/>
            <person name="Thomas B.C."/>
            <person name="Singh A."/>
            <person name="Wilkins M.J."/>
            <person name="Karaoz U."/>
            <person name="Brodie E.L."/>
            <person name="Williams K.H."/>
            <person name="Hubbard S.S."/>
            <person name="Banfield J.F."/>
        </authorList>
    </citation>
    <scope>NUCLEOTIDE SEQUENCE [LARGE SCALE GENOMIC DNA]</scope>
</reference>
<accession>A0A1G2H2G5</accession>
<proteinExistence type="predicted"/>
<keyword evidence="1" id="KW-1133">Transmembrane helix</keyword>
<feature type="transmembrane region" description="Helical" evidence="1">
    <location>
        <begin position="119"/>
        <end position="136"/>
    </location>
</feature>
<feature type="transmembrane region" description="Helical" evidence="1">
    <location>
        <begin position="97"/>
        <end position="113"/>
    </location>
</feature>
<dbReference type="STRING" id="1802128.A3H64_01970"/>
<dbReference type="Pfam" id="PF16316">
    <property type="entry name" value="DUF4956"/>
    <property type="match status" value="1"/>
</dbReference>
<dbReference type="Proteomes" id="UP000178186">
    <property type="component" value="Unassembled WGS sequence"/>
</dbReference>
<feature type="transmembrane region" description="Helical" evidence="1">
    <location>
        <begin position="20"/>
        <end position="40"/>
    </location>
</feature>
<dbReference type="AlphaFoldDB" id="A0A1G2H2G5"/>
<organism evidence="2 3">
    <name type="scientific">Candidatus Ryanbacteria bacterium RIFCSPLOWO2_02_FULL_45_11c</name>
    <dbReference type="NCBI Taxonomy" id="1802128"/>
    <lineage>
        <taxon>Bacteria</taxon>
        <taxon>Candidatus Ryaniibacteriota</taxon>
    </lineage>
</organism>
<dbReference type="InterPro" id="IPR032531">
    <property type="entry name" value="DUF4956"/>
</dbReference>
<protein>
    <recommendedName>
        <fullName evidence="4">DUF4956 domain-containing protein</fullName>
    </recommendedName>
</protein>
<feature type="transmembrane region" description="Helical" evidence="1">
    <location>
        <begin position="52"/>
        <end position="69"/>
    </location>
</feature>
<comment type="caution">
    <text evidence="2">The sequence shown here is derived from an EMBL/GenBank/DDBJ whole genome shotgun (WGS) entry which is preliminary data.</text>
</comment>
<keyword evidence="1" id="KW-0812">Transmembrane</keyword>
<feature type="transmembrane region" description="Helical" evidence="1">
    <location>
        <begin position="75"/>
        <end position="90"/>
    </location>
</feature>
<keyword evidence="1" id="KW-0472">Membrane</keyword>
<gene>
    <name evidence="2" type="ORF">A3H64_01970</name>
</gene>
<sequence length="228" mass="25778">MPENSLTNFYDLTQTETSAAIIVFNILFAFALAYIIVWTWRKTHRGLSYSQSFTFTLIMLSPLAATVMMIVKNNLIGAFALLGAFAFIRFRTIMKETRDIAFLFFSLTIGVAIGTNNYAIAVLATLIISAMVVILWKRNFGYAHEKIGFVLTVNTEHAFTGETLRPLFTAYLRAYELLHATTASSEHEYAYALHFKDETQVSAFLQELKNITGIRSTYLVTGKETIEY</sequence>